<keyword evidence="1" id="KW-0812">Transmembrane</keyword>
<dbReference type="KEGG" id="hru:Halru_1485"/>
<organism evidence="2 3">
    <name type="scientific">Halovivax ruber (strain DSM 18193 / JCM 13892 / XH-70)</name>
    <dbReference type="NCBI Taxonomy" id="797302"/>
    <lineage>
        <taxon>Archaea</taxon>
        <taxon>Methanobacteriati</taxon>
        <taxon>Methanobacteriota</taxon>
        <taxon>Stenosarchaea group</taxon>
        <taxon>Halobacteria</taxon>
        <taxon>Halobacteriales</taxon>
        <taxon>Natrialbaceae</taxon>
        <taxon>Halovivax</taxon>
    </lineage>
</organism>
<feature type="transmembrane region" description="Helical" evidence="1">
    <location>
        <begin position="93"/>
        <end position="110"/>
    </location>
</feature>
<evidence type="ECO:0000313" key="2">
    <source>
        <dbReference type="EMBL" id="AGB16093.1"/>
    </source>
</evidence>
<proteinExistence type="predicted"/>
<feature type="transmembrane region" description="Helical" evidence="1">
    <location>
        <begin position="42"/>
        <end position="60"/>
    </location>
</feature>
<dbReference type="GeneID" id="14376272"/>
<reference evidence="2" key="1">
    <citation type="submission" date="2011-09" db="EMBL/GenBank/DDBJ databases">
        <title>Complete sequence of Halovivax ruber XH-70.</title>
        <authorList>
            <consortium name="US DOE Joint Genome Institute"/>
            <person name="Lucas S."/>
            <person name="Han J."/>
            <person name="Lapidus A."/>
            <person name="Cheng J.-F."/>
            <person name="Goodwin L."/>
            <person name="Pitluck S."/>
            <person name="Peters L."/>
            <person name="Mikhailova N."/>
            <person name="Davenport K."/>
            <person name="Detter J.C."/>
            <person name="Han C."/>
            <person name="Tapia R."/>
            <person name="Land M."/>
            <person name="Hauser L."/>
            <person name="Kyrpides N."/>
            <person name="Ivanova N."/>
            <person name="Pagani I."/>
            <person name="Sproer C."/>
            <person name="Anderson I."/>
            <person name="Woyke T."/>
        </authorList>
    </citation>
    <scope>NUCLEOTIDE SEQUENCE</scope>
    <source>
        <strain evidence="2">XH-70</strain>
    </source>
</reference>
<evidence type="ECO:0000313" key="3">
    <source>
        <dbReference type="Proteomes" id="UP000010846"/>
    </source>
</evidence>
<dbReference type="HOGENOM" id="CLU_098519_0_0_2"/>
<dbReference type="OrthoDB" id="342532at2157"/>
<accession>L0IB92</accession>
<feature type="transmembrane region" description="Helical" evidence="1">
    <location>
        <begin position="164"/>
        <end position="182"/>
    </location>
</feature>
<dbReference type="AlphaFoldDB" id="L0IB92"/>
<keyword evidence="3" id="KW-1185">Reference proteome</keyword>
<dbReference type="eggNOG" id="arCOG04663">
    <property type="taxonomic scope" value="Archaea"/>
</dbReference>
<feature type="transmembrane region" description="Helical" evidence="1">
    <location>
        <begin position="122"/>
        <end position="144"/>
    </location>
</feature>
<keyword evidence="1" id="KW-0472">Membrane</keyword>
<keyword evidence="1" id="KW-1133">Transmembrane helix</keyword>
<sequence length="204" mass="21770">MSQIGLDRLLADGRENAIVSWLVVGAIGVGGGGALAAGRPLWIAFAIVLLVLAVIPPVSFRSWRVMLPWEVLFLAALPMFGLALGGPRTTGHFTAYLSVAAVALVLAVELQAFTSVEMTTGFAIVFVAITTMAAAALWALFRWWLAGLLGVPFPADNDVVMWEFVYSTGAGLGAGAIFEVYFRRLGRIDGRSADESRLAGDRRE</sequence>
<evidence type="ECO:0000256" key="1">
    <source>
        <dbReference type="SAM" id="Phobius"/>
    </source>
</evidence>
<protein>
    <submittedName>
        <fullName evidence="2">Uncharacterized protein</fullName>
    </submittedName>
</protein>
<feature type="transmembrane region" description="Helical" evidence="1">
    <location>
        <begin position="18"/>
        <end position="36"/>
    </location>
</feature>
<name>L0IB92_HALRX</name>
<dbReference type="Proteomes" id="UP000010846">
    <property type="component" value="Chromosome"/>
</dbReference>
<dbReference type="EMBL" id="CP003050">
    <property type="protein sequence ID" value="AGB16093.1"/>
    <property type="molecule type" value="Genomic_DNA"/>
</dbReference>
<dbReference type="STRING" id="797302.Halru_1485"/>
<dbReference type="RefSeq" id="WP_015300738.1">
    <property type="nucleotide sequence ID" value="NC_019964.1"/>
</dbReference>
<feature type="transmembrane region" description="Helical" evidence="1">
    <location>
        <begin position="67"/>
        <end position="87"/>
    </location>
</feature>
<gene>
    <name evidence="2" type="ordered locus">Halru_1485</name>
</gene>